<evidence type="ECO:0000313" key="3">
    <source>
        <dbReference type="Proteomes" id="UP000590511"/>
    </source>
</evidence>
<comment type="caution">
    <text evidence="2">The sequence shown here is derived from an EMBL/GenBank/DDBJ whole genome shotgun (WGS) entry which is preliminary data.</text>
</comment>
<dbReference type="Proteomes" id="UP000590511">
    <property type="component" value="Unassembled WGS sequence"/>
</dbReference>
<dbReference type="AlphaFoldDB" id="A0A7W7MJB5"/>
<organism evidence="2 3">
    <name type="scientific">Actinoplanes lobatus</name>
    <dbReference type="NCBI Taxonomy" id="113568"/>
    <lineage>
        <taxon>Bacteria</taxon>
        <taxon>Bacillati</taxon>
        <taxon>Actinomycetota</taxon>
        <taxon>Actinomycetes</taxon>
        <taxon>Micromonosporales</taxon>
        <taxon>Micromonosporaceae</taxon>
        <taxon>Actinoplanes</taxon>
    </lineage>
</organism>
<name>A0A7W7MJB5_9ACTN</name>
<evidence type="ECO:0000313" key="2">
    <source>
        <dbReference type="EMBL" id="MBB4752389.1"/>
    </source>
</evidence>
<gene>
    <name evidence="2" type="ORF">BJ964_006550</name>
</gene>
<evidence type="ECO:0000256" key="1">
    <source>
        <dbReference type="SAM" id="MobiDB-lite"/>
    </source>
</evidence>
<sequence>MFVLVEDATEAITTTDAESGQPARVGDRGG</sequence>
<reference evidence="2 3" key="1">
    <citation type="submission" date="2020-08" db="EMBL/GenBank/DDBJ databases">
        <title>Sequencing the genomes of 1000 actinobacteria strains.</title>
        <authorList>
            <person name="Klenk H.-P."/>
        </authorList>
    </citation>
    <scope>NUCLEOTIDE SEQUENCE [LARGE SCALE GENOMIC DNA]</scope>
    <source>
        <strain evidence="2 3">DSM 43150</strain>
    </source>
</reference>
<accession>A0A7W7MJB5</accession>
<dbReference type="EMBL" id="JACHNC010000001">
    <property type="protein sequence ID" value="MBB4752389.1"/>
    <property type="molecule type" value="Genomic_DNA"/>
</dbReference>
<proteinExistence type="predicted"/>
<feature type="region of interest" description="Disordered" evidence="1">
    <location>
        <begin position="1"/>
        <end position="30"/>
    </location>
</feature>
<protein>
    <submittedName>
        <fullName evidence="2">Uncharacterized protein</fullName>
    </submittedName>
</protein>